<name>A0A9N9CG82_FUNMO</name>
<dbReference type="AlphaFoldDB" id="A0A9N9CG82"/>
<evidence type="ECO:0000313" key="4">
    <source>
        <dbReference type="Proteomes" id="UP000789375"/>
    </source>
</evidence>
<accession>A0A9N9CG82</accession>
<keyword evidence="4" id="KW-1185">Reference proteome</keyword>
<feature type="region of interest" description="Disordered" evidence="1">
    <location>
        <begin position="342"/>
        <end position="454"/>
    </location>
</feature>
<sequence length="454" mass="50652">MTRFIHEPREIINKYRFTEYSPLVILRGLCLTILLVIFFIYGIILTFLVATDDAFLMKSLIATPYVPVPDLRAPTEEDIANCNKYIVPTECKELDPSNTSKGRCTGLFYPQIQDRFNFSLPDKRYGISFLITITDEAYNATDDNGMQVRAYDQYPHFMERLEEQNFHVIGYQQANRMFISRKIKKFQIPTFFTVIGVPPAYFPQPFIESRYESIQVPGVVSSFTPTTYGSLFVGTVDWTEEIQSEVRSSNVSDSLALLAAFYGLLVGIYVCLFEPWGICQTTCCGRKTKNSLRKKFSRVIPLVSRSQSIRKPKLYKERLYALEKFAKLYLVNIADQEQKKPLDIENVDPNKKPPNRLSSIKSQNSASAPDSSPNNINNLPTGGAPNKTPNGKSQLPTDLQAGVPSKGAPDSSPNNINNLPTGPRTGGAPNSTPNGKSQLPTDSQAGVPSKGAPD</sequence>
<dbReference type="EMBL" id="CAJVPP010002503">
    <property type="protein sequence ID" value="CAG8602271.1"/>
    <property type="molecule type" value="Genomic_DNA"/>
</dbReference>
<feature type="non-terminal residue" evidence="3">
    <location>
        <position position="1"/>
    </location>
</feature>
<evidence type="ECO:0000256" key="2">
    <source>
        <dbReference type="SAM" id="Phobius"/>
    </source>
</evidence>
<keyword evidence="2" id="KW-0812">Transmembrane</keyword>
<feature type="compositionally biased region" description="Low complexity" evidence="1">
    <location>
        <begin position="362"/>
        <end position="378"/>
    </location>
</feature>
<feature type="compositionally biased region" description="Polar residues" evidence="1">
    <location>
        <begin position="411"/>
        <end position="420"/>
    </location>
</feature>
<keyword evidence="2" id="KW-1133">Transmembrane helix</keyword>
<evidence type="ECO:0000256" key="1">
    <source>
        <dbReference type="SAM" id="MobiDB-lite"/>
    </source>
</evidence>
<proteinExistence type="predicted"/>
<feature type="compositionally biased region" description="Polar residues" evidence="1">
    <location>
        <begin position="387"/>
        <end position="397"/>
    </location>
</feature>
<feature type="transmembrane region" description="Helical" evidence="2">
    <location>
        <begin position="24"/>
        <end position="50"/>
    </location>
</feature>
<reference evidence="3" key="1">
    <citation type="submission" date="2021-06" db="EMBL/GenBank/DDBJ databases">
        <authorList>
            <person name="Kallberg Y."/>
            <person name="Tangrot J."/>
            <person name="Rosling A."/>
        </authorList>
    </citation>
    <scope>NUCLEOTIDE SEQUENCE</scope>
    <source>
        <strain evidence="3">87-6 pot B 2015</strain>
    </source>
</reference>
<feature type="compositionally biased region" description="Basic and acidic residues" evidence="1">
    <location>
        <begin position="342"/>
        <end position="351"/>
    </location>
</feature>
<feature type="compositionally biased region" description="Polar residues" evidence="1">
    <location>
        <begin position="428"/>
        <end position="446"/>
    </location>
</feature>
<organism evidence="3 4">
    <name type="scientific">Funneliformis mosseae</name>
    <name type="common">Endomycorrhizal fungus</name>
    <name type="synonym">Glomus mosseae</name>
    <dbReference type="NCBI Taxonomy" id="27381"/>
    <lineage>
        <taxon>Eukaryota</taxon>
        <taxon>Fungi</taxon>
        <taxon>Fungi incertae sedis</taxon>
        <taxon>Mucoromycota</taxon>
        <taxon>Glomeromycotina</taxon>
        <taxon>Glomeromycetes</taxon>
        <taxon>Glomerales</taxon>
        <taxon>Glomeraceae</taxon>
        <taxon>Funneliformis</taxon>
    </lineage>
</organism>
<comment type="caution">
    <text evidence="3">The sequence shown here is derived from an EMBL/GenBank/DDBJ whole genome shotgun (WGS) entry which is preliminary data.</text>
</comment>
<protein>
    <submittedName>
        <fullName evidence="3">6561_t:CDS:1</fullName>
    </submittedName>
</protein>
<gene>
    <name evidence="3" type="ORF">FMOSSE_LOCUS9013</name>
</gene>
<keyword evidence="2" id="KW-0472">Membrane</keyword>
<evidence type="ECO:0000313" key="3">
    <source>
        <dbReference type="EMBL" id="CAG8602271.1"/>
    </source>
</evidence>
<dbReference type="Proteomes" id="UP000789375">
    <property type="component" value="Unassembled WGS sequence"/>
</dbReference>